<dbReference type="SUPFAM" id="SSF48452">
    <property type="entry name" value="TPR-like"/>
    <property type="match status" value="1"/>
</dbReference>
<dbReference type="Gene3D" id="1.25.40.10">
    <property type="entry name" value="Tetratricopeptide repeat domain"/>
    <property type="match status" value="1"/>
</dbReference>
<keyword evidence="2" id="KW-0812">Transmembrane</keyword>
<name>A0A9W5S1N6_9BACL</name>
<reference evidence="3 4" key="1">
    <citation type="submission" date="2014-02" db="EMBL/GenBank/DDBJ databases">
        <title>Genome sequence of Paenibacillus darwinianus reveals adaptive mechanisms for survival in Antarctic soils.</title>
        <authorList>
            <person name="Dsouza M."/>
            <person name="Taylor M.W."/>
            <person name="Turner S.J."/>
            <person name="Aislabie J."/>
        </authorList>
    </citation>
    <scope>NUCLEOTIDE SEQUENCE [LARGE SCALE GENOMIC DNA]</scope>
    <source>
        <strain evidence="3 4">CE1</strain>
    </source>
</reference>
<dbReference type="InterPro" id="IPR011990">
    <property type="entry name" value="TPR-like_helical_dom_sf"/>
</dbReference>
<dbReference type="RefSeq" id="WP_036715924.1">
    <property type="nucleotide sequence ID" value="NZ_KK082244.1"/>
</dbReference>
<proteinExistence type="predicted"/>
<dbReference type="EMBL" id="JFHU01000105">
    <property type="protein sequence ID" value="EXX89171.1"/>
    <property type="molecule type" value="Genomic_DNA"/>
</dbReference>
<dbReference type="PROSITE" id="PS50005">
    <property type="entry name" value="TPR"/>
    <property type="match status" value="1"/>
</dbReference>
<feature type="non-terminal residue" evidence="3">
    <location>
        <position position="142"/>
    </location>
</feature>
<dbReference type="AlphaFoldDB" id="A0A9W5S1N6"/>
<evidence type="ECO:0000313" key="3">
    <source>
        <dbReference type="EMBL" id="EXX89171.1"/>
    </source>
</evidence>
<accession>A0A9W5S1N6</accession>
<dbReference type="InterPro" id="IPR019734">
    <property type="entry name" value="TPR_rpt"/>
</dbReference>
<feature type="transmembrane region" description="Helical" evidence="2">
    <location>
        <begin position="6"/>
        <end position="31"/>
    </location>
</feature>
<sequence>MAKILLFSLLWYLFGNPFLAILVLLVVLYFLDRRYVGLTPSFVKPLRRRSRIGKLRQQLLLNRSDVSAKMALARLLLEKKDYAGARQVLESVGDTMEHSAEYWDDLGTAYLHTGKQGDGEQAIARALDINPRVKYGEPYLRL</sequence>
<gene>
    <name evidence="3" type="ORF">BG53_00450</name>
</gene>
<feature type="repeat" description="TPR" evidence="1">
    <location>
        <begin position="100"/>
        <end position="133"/>
    </location>
</feature>
<protein>
    <recommendedName>
        <fullName evidence="5">Tetratricopeptide repeat protein</fullName>
    </recommendedName>
</protein>
<evidence type="ECO:0000313" key="4">
    <source>
        <dbReference type="Proteomes" id="UP000053750"/>
    </source>
</evidence>
<keyword evidence="1" id="KW-0802">TPR repeat</keyword>
<organism evidence="3 4">
    <name type="scientific">Paenibacillus darwinianus</name>
    <dbReference type="NCBI Taxonomy" id="1380763"/>
    <lineage>
        <taxon>Bacteria</taxon>
        <taxon>Bacillati</taxon>
        <taxon>Bacillota</taxon>
        <taxon>Bacilli</taxon>
        <taxon>Bacillales</taxon>
        <taxon>Paenibacillaceae</taxon>
        <taxon>Paenibacillus</taxon>
    </lineage>
</organism>
<dbReference type="Proteomes" id="UP000053750">
    <property type="component" value="Unassembled WGS sequence"/>
</dbReference>
<keyword evidence="2" id="KW-1133">Transmembrane helix</keyword>
<comment type="caution">
    <text evidence="3">The sequence shown here is derived from an EMBL/GenBank/DDBJ whole genome shotgun (WGS) entry which is preliminary data.</text>
</comment>
<evidence type="ECO:0000256" key="1">
    <source>
        <dbReference type="PROSITE-ProRule" id="PRU00339"/>
    </source>
</evidence>
<keyword evidence="4" id="KW-1185">Reference proteome</keyword>
<evidence type="ECO:0008006" key="5">
    <source>
        <dbReference type="Google" id="ProtNLM"/>
    </source>
</evidence>
<keyword evidence="2" id="KW-0472">Membrane</keyword>
<evidence type="ECO:0000256" key="2">
    <source>
        <dbReference type="SAM" id="Phobius"/>
    </source>
</evidence>